<keyword evidence="3 8" id="KW-0813">Transport</keyword>
<keyword evidence="6 8" id="KW-1133">Transmembrane helix</keyword>
<dbReference type="Proteomes" id="UP000886819">
    <property type="component" value="Unassembled WGS sequence"/>
</dbReference>
<dbReference type="PANTHER" id="PTHR42929:SF1">
    <property type="entry name" value="INNER MEMBRANE ABC TRANSPORTER PERMEASE PROTEIN YDCU-RELATED"/>
    <property type="match status" value="1"/>
</dbReference>
<evidence type="ECO:0000256" key="3">
    <source>
        <dbReference type="ARBA" id="ARBA00022448"/>
    </source>
</evidence>
<protein>
    <submittedName>
        <fullName evidence="10">ABC transporter permease</fullName>
    </submittedName>
</protein>
<dbReference type="SUPFAM" id="SSF161098">
    <property type="entry name" value="MetI-like"/>
    <property type="match status" value="1"/>
</dbReference>
<dbReference type="InterPro" id="IPR000515">
    <property type="entry name" value="MetI-like"/>
</dbReference>
<feature type="transmembrane region" description="Helical" evidence="8">
    <location>
        <begin position="125"/>
        <end position="146"/>
    </location>
</feature>
<keyword evidence="7 8" id="KW-0472">Membrane</keyword>
<dbReference type="CDD" id="cd06261">
    <property type="entry name" value="TM_PBP2"/>
    <property type="match status" value="1"/>
</dbReference>
<dbReference type="InterPro" id="IPR035906">
    <property type="entry name" value="MetI-like_sf"/>
</dbReference>
<evidence type="ECO:0000256" key="6">
    <source>
        <dbReference type="ARBA" id="ARBA00022989"/>
    </source>
</evidence>
<keyword evidence="4" id="KW-1003">Cell membrane</keyword>
<gene>
    <name evidence="10" type="ORF">IAA66_09865</name>
</gene>
<organism evidence="10 11">
    <name type="scientific">Candidatus Avichristensenella intestinipullorum</name>
    <dbReference type="NCBI Taxonomy" id="2840693"/>
    <lineage>
        <taxon>Bacteria</taxon>
        <taxon>Bacillati</taxon>
        <taxon>Bacillota</taxon>
        <taxon>Clostridia</taxon>
        <taxon>Candidatus Avichristensenella</taxon>
    </lineage>
</organism>
<evidence type="ECO:0000313" key="10">
    <source>
        <dbReference type="EMBL" id="HIQ63871.1"/>
    </source>
</evidence>
<evidence type="ECO:0000256" key="4">
    <source>
        <dbReference type="ARBA" id="ARBA00022475"/>
    </source>
</evidence>
<feature type="transmembrane region" description="Helical" evidence="8">
    <location>
        <begin position="167"/>
        <end position="189"/>
    </location>
</feature>
<evidence type="ECO:0000259" key="9">
    <source>
        <dbReference type="PROSITE" id="PS50928"/>
    </source>
</evidence>
<evidence type="ECO:0000256" key="1">
    <source>
        <dbReference type="ARBA" id="ARBA00004651"/>
    </source>
</evidence>
<name>A0A9D0YYS1_9FIRM</name>
<accession>A0A9D0YYS1</accession>
<evidence type="ECO:0000313" key="11">
    <source>
        <dbReference type="Proteomes" id="UP000886819"/>
    </source>
</evidence>
<evidence type="ECO:0000256" key="7">
    <source>
        <dbReference type="ARBA" id="ARBA00023136"/>
    </source>
</evidence>
<keyword evidence="5 8" id="KW-0812">Transmembrane</keyword>
<dbReference type="PANTHER" id="PTHR42929">
    <property type="entry name" value="INNER MEMBRANE ABC TRANSPORTER PERMEASE PROTEIN YDCU-RELATED-RELATED"/>
    <property type="match status" value="1"/>
</dbReference>
<dbReference type="Gene3D" id="1.10.3720.10">
    <property type="entry name" value="MetI-like"/>
    <property type="match status" value="1"/>
</dbReference>
<reference evidence="10" key="2">
    <citation type="journal article" date="2021" name="PeerJ">
        <title>Extensive microbial diversity within the chicken gut microbiome revealed by metagenomics and culture.</title>
        <authorList>
            <person name="Gilroy R."/>
            <person name="Ravi A."/>
            <person name="Getino M."/>
            <person name="Pursley I."/>
            <person name="Horton D.L."/>
            <person name="Alikhan N.F."/>
            <person name="Baker D."/>
            <person name="Gharbi K."/>
            <person name="Hall N."/>
            <person name="Watson M."/>
            <person name="Adriaenssens E.M."/>
            <person name="Foster-Nyarko E."/>
            <person name="Jarju S."/>
            <person name="Secka A."/>
            <person name="Antonio M."/>
            <person name="Oren A."/>
            <person name="Chaudhuri R.R."/>
            <person name="La Ragione R."/>
            <person name="Hildebrand F."/>
            <person name="Pallen M.J."/>
        </authorList>
    </citation>
    <scope>NUCLEOTIDE SEQUENCE</scope>
    <source>
        <strain evidence="10">ChiHile30-977</strain>
    </source>
</reference>
<comment type="similarity">
    <text evidence="2">Belongs to the binding-protein-dependent transport system permease family. CysTW subfamily.</text>
</comment>
<dbReference type="AlphaFoldDB" id="A0A9D0YYS1"/>
<feature type="transmembrane region" description="Helical" evidence="8">
    <location>
        <begin position="42"/>
        <end position="66"/>
    </location>
</feature>
<dbReference type="GO" id="GO:0005886">
    <property type="term" value="C:plasma membrane"/>
    <property type="evidence" value="ECO:0007669"/>
    <property type="project" value="UniProtKB-SubCell"/>
</dbReference>
<evidence type="ECO:0000256" key="2">
    <source>
        <dbReference type="ARBA" id="ARBA00007069"/>
    </source>
</evidence>
<comment type="subcellular location">
    <subcellularLocation>
        <location evidence="1 8">Cell membrane</location>
        <topology evidence="1 8">Multi-pass membrane protein</topology>
    </subcellularLocation>
</comment>
<feature type="transmembrane region" description="Helical" evidence="8">
    <location>
        <begin position="73"/>
        <end position="94"/>
    </location>
</feature>
<proteinExistence type="inferred from homology"/>
<feature type="transmembrane region" description="Helical" evidence="8">
    <location>
        <begin position="225"/>
        <end position="244"/>
    </location>
</feature>
<dbReference type="EMBL" id="DVFI01000135">
    <property type="protein sequence ID" value="HIQ63871.1"/>
    <property type="molecule type" value="Genomic_DNA"/>
</dbReference>
<reference evidence="10" key="1">
    <citation type="submission" date="2020-10" db="EMBL/GenBank/DDBJ databases">
        <authorList>
            <person name="Gilroy R."/>
        </authorList>
    </citation>
    <scope>NUCLEOTIDE SEQUENCE</scope>
    <source>
        <strain evidence="10">ChiHile30-977</strain>
    </source>
</reference>
<comment type="caution">
    <text evidence="10">The sequence shown here is derived from an EMBL/GenBank/DDBJ whole genome shotgun (WGS) entry which is preliminary data.</text>
</comment>
<evidence type="ECO:0000256" key="5">
    <source>
        <dbReference type="ARBA" id="ARBA00022692"/>
    </source>
</evidence>
<dbReference type="PROSITE" id="PS50928">
    <property type="entry name" value="ABC_TM1"/>
    <property type="match status" value="1"/>
</dbReference>
<evidence type="ECO:0000256" key="8">
    <source>
        <dbReference type="RuleBase" id="RU363032"/>
    </source>
</evidence>
<feature type="domain" description="ABC transmembrane type-1" evidence="9">
    <location>
        <begin position="40"/>
        <end position="244"/>
    </location>
</feature>
<sequence>MLLFTVVPIFLIFYYAFTWNGEFTLANFELFLAPEFIGILTFSLWMALLCTLICLLVGYPAALFLASRDFKRANIVVVLFVIPMWMNFLLRTYAWMTLLEDTGLINRFLEWVGIGRLKLMYTENAVLMGMVYNYLPFMIFPIYSVLHKSDGRLVEAAQDLGANGWLTFWKVTLPLSVPGVISGVTMVFMPAVTTFVIPRLLGGGTFMMFGDLIENQFLTVGDWNFGSALSLIMMALILISLGILNRVDPQGQAEGGGLW</sequence>
<dbReference type="Pfam" id="PF00528">
    <property type="entry name" value="BPD_transp_1"/>
    <property type="match status" value="1"/>
</dbReference>
<dbReference type="GO" id="GO:0055085">
    <property type="term" value="P:transmembrane transport"/>
    <property type="evidence" value="ECO:0007669"/>
    <property type="project" value="InterPro"/>
</dbReference>